<dbReference type="EMBL" id="EQ974202">
    <property type="protein sequence ID" value="EEF32008.1"/>
    <property type="molecule type" value="Genomic_DNA"/>
</dbReference>
<keyword evidence="3" id="KW-1185">Reference proteome</keyword>
<dbReference type="InParanoid" id="B9SWK6"/>
<name>B9SWK6_RICCO</name>
<evidence type="ECO:0000256" key="1">
    <source>
        <dbReference type="SAM" id="MobiDB-lite"/>
    </source>
</evidence>
<proteinExistence type="predicted"/>
<protein>
    <submittedName>
        <fullName evidence="2">Uncharacterized protein</fullName>
    </submittedName>
</protein>
<reference evidence="3" key="1">
    <citation type="journal article" date="2010" name="Nat. Biotechnol.">
        <title>Draft genome sequence of the oilseed species Ricinus communis.</title>
        <authorList>
            <person name="Chan A.P."/>
            <person name="Crabtree J."/>
            <person name="Zhao Q."/>
            <person name="Lorenzi H."/>
            <person name="Orvis J."/>
            <person name="Puiu D."/>
            <person name="Melake-Berhan A."/>
            <person name="Jones K.M."/>
            <person name="Redman J."/>
            <person name="Chen G."/>
            <person name="Cahoon E.B."/>
            <person name="Gedil M."/>
            <person name="Stanke M."/>
            <person name="Haas B.J."/>
            <person name="Wortman J.R."/>
            <person name="Fraser-Liggett C.M."/>
            <person name="Ravel J."/>
            <person name="Rabinowicz P.D."/>
        </authorList>
    </citation>
    <scope>NUCLEOTIDE SEQUENCE [LARGE SCALE GENOMIC DNA]</scope>
    <source>
        <strain evidence="3">cv. Hale</strain>
    </source>
</reference>
<dbReference type="AlphaFoldDB" id="B9SWK6"/>
<feature type="compositionally biased region" description="Basic and acidic residues" evidence="1">
    <location>
        <begin position="60"/>
        <end position="88"/>
    </location>
</feature>
<evidence type="ECO:0000313" key="3">
    <source>
        <dbReference type="Proteomes" id="UP000008311"/>
    </source>
</evidence>
<feature type="compositionally biased region" description="Low complexity" evidence="1">
    <location>
        <begin position="33"/>
        <end position="43"/>
    </location>
</feature>
<sequence length="148" mass="16711">MTCGICKEPGHNIKCCPKRNVDTQGKKQKRQKVNSSQQKQKQVADSSKEYSSANILREFSQPRKNKEKELSSTSKFDPKGKEVDHSANPDRLFAQEPSAEEFSVTPDFFTASKYYMRHCSQPSPQMVVEAAEKQSYSQLGSRSTVKKG</sequence>
<feature type="region of interest" description="Disordered" evidence="1">
    <location>
        <begin position="16"/>
        <end position="99"/>
    </location>
</feature>
<accession>B9SWK6</accession>
<organism evidence="2 3">
    <name type="scientific">Ricinus communis</name>
    <name type="common">Castor bean</name>
    <dbReference type="NCBI Taxonomy" id="3988"/>
    <lineage>
        <taxon>Eukaryota</taxon>
        <taxon>Viridiplantae</taxon>
        <taxon>Streptophyta</taxon>
        <taxon>Embryophyta</taxon>
        <taxon>Tracheophyta</taxon>
        <taxon>Spermatophyta</taxon>
        <taxon>Magnoliopsida</taxon>
        <taxon>eudicotyledons</taxon>
        <taxon>Gunneridae</taxon>
        <taxon>Pentapetalae</taxon>
        <taxon>rosids</taxon>
        <taxon>fabids</taxon>
        <taxon>Malpighiales</taxon>
        <taxon>Euphorbiaceae</taxon>
        <taxon>Acalyphoideae</taxon>
        <taxon>Acalypheae</taxon>
        <taxon>Ricinus</taxon>
    </lineage>
</organism>
<evidence type="ECO:0000313" key="2">
    <source>
        <dbReference type="EMBL" id="EEF32008.1"/>
    </source>
</evidence>
<dbReference type="Proteomes" id="UP000008311">
    <property type="component" value="Unassembled WGS sequence"/>
</dbReference>
<gene>
    <name evidence="2" type="ORF">RCOM_0771570</name>
</gene>